<dbReference type="GeneID" id="34609511"/>
<proteinExistence type="predicted"/>
<dbReference type="EMBL" id="KV878342">
    <property type="protein sequence ID" value="OJJ46464.1"/>
    <property type="molecule type" value="Genomic_DNA"/>
</dbReference>
<protein>
    <recommendedName>
        <fullName evidence="4">F-box domain-containing protein</fullName>
    </recommendedName>
</protein>
<evidence type="ECO:0000313" key="2">
    <source>
        <dbReference type="EMBL" id="OJJ46464.1"/>
    </source>
</evidence>
<dbReference type="RefSeq" id="XP_022580974.1">
    <property type="nucleotide sequence ID" value="XM_022723046.1"/>
</dbReference>
<reference evidence="3" key="1">
    <citation type="journal article" date="2017" name="Genome Biol.">
        <title>Comparative genomics reveals high biological diversity and specific adaptations in the industrially and medically important fungal genus Aspergillus.</title>
        <authorList>
            <person name="de Vries R.P."/>
            <person name="Riley R."/>
            <person name="Wiebenga A."/>
            <person name="Aguilar-Osorio G."/>
            <person name="Amillis S."/>
            <person name="Uchima C.A."/>
            <person name="Anderluh G."/>
            <person name="Asadollahi M."/>
            <person name="Askin M."/>
            <person name="Barry K."/>
            <person name="Battaglia E."/>
            <person name="Bayram O."/>
            <person name="Benocci T."/>
            <person name="Braus-Stromeyer S.A."/>
            <person name="Caldana C."/>
            <person name="Canovas D."/>
            <person name="Cerqueira G.C."/>
            <person name="Chen F."/>
            <person name="Chen W."/>
            <person name="Choi C."/>
            <person name="Clum A."/>
            <person name="Dos Santos R.A."/>
            <person name="Damasio A.R."/>
            <person name="Diallinas G."/>
            <person name="Emri T."/>
            <person name="Fekete E."/>
            <person name="Flipphi M."/>
            <person name="Freyberg S."/>
            <person name="Gallo A."/>
            <person name="Gournas C."/>
            <person name="Habgood R."/>
            <person name="Hainaut M."/>
            <person name="Harispe M.L."/>
            <person name="Henrissat B."/>
            <person name="Hilden K.S."/>
            <person name="Hope R."/>
            <person name="Hossain A."/>
            <person name="Karabika E."/>
            <person name="Karaffa L."/>
            <person name="Karanyi Z."/>
            <person name="Krasevec N."/>
            <person name="Kuo A."/>
            <person name="Kusch H."/>
            <person name="LaButti K."/>
            <person name="Lagendijk E.L."/>
            <person name="Lapidus A."/>
            <person name="Levasseur A."/>
            <person name="Lindquist E."/>
            <person name="Lipzen A."/>
            <person name="Logrieco A.F."/>
            <person name="MacCabe A."/>
            <person name="Maekelae M.R."/>
            <person name="Malavazi I."/>
            <person name="Melin P."/>
            <person name="Meyer V."/>
            <person name="Mielnichuk N."/>
            <person name="Miskei M."/>
            <person name="Molnar A.P."/>
            <person name="Mule G."/>
            <person name="Ngan C.Y."/>
            <person name="Orejas M."/>
            <person name="Orosz E."/>
            <person name="Ouedraogo J.P."/>
            <person name="Overkamp K.M."/>
            <person name="Park H.-S."/>
            <person name="Perrone G."/>
            <person name="Piumi F."/>
            <person name="Punt P.J."/>
            <person name="Ram A.F."/>
            <person name="Ramon A."/>
            <person name="Rauscher S."/>
            <person name="Record E."/>
            <person name="Riano-Pachon D.M."/>
            <person name="Robert V."/>
            <person name="Roehrig J."/>
            <person name="Ruller R."/>
            <person name="Salamov A."/>
            <person name="Salih N.S."/>
            <person name="Samson R.A."/>
            <person name="Sandor E."/>
            <person name="Sanguinetti M."/>
            <person name="Schuetze T."/>
            <person name="Sepcic K."/>
            <person name="Shelest E."/>
            <person name="Sherlock G."/>
            <person name="Sophianopoulou V."/>
            <person name="Squina F.M."/>
            <person name="Sun H."/>
            <person name="Susca A."/>
            <person name="Todd R.B."/>
            <person name="Tsang A."/>
            <person name="Unkles S.E."/>
            <person name="van de Wiele N."/>
            <person name="van Rossen-Uffink D."/>
            <person name="Oliveira J.V."/>
            <person name="Vesth T.C."/>
            <person name="Visser J."/>
            <person name="Yu J.-H."/>
            <person name="Zhou M."/>
            <person name="Andersen M.R."/>
            <person name="Archer D.B."/>
            <person name="Baker S.E."/>
            <person name="Benoit I."/>
            <person name="Brakhage A.A."/>
            <person name="Braus G.H."/>
            <person name="Fischer R."/>
            <person name="Frisvad J.C."/>
            <person name="Goldman G.H."/>
            <person name="Houbraken J."/>
            <person name="Oakley B."/>
            <person name="Pocsi I."/>
            <person name="Scazzocchio C."/>
            <person name="Seiboth B."/>
            <person name="vanKuyk P.A."/>
            <person name="Wortman J."/>
            <person name="Dyer P.S."/>
            <person name="Grigoriev I.V."/>
        </authorList>
    </citation>
    <scope>NUCLEOTIDE SEQUENCE [LARGE SCALE GENOMIC DNA]</scope>
    <source>
        <strain evidence="3">CBS 506.65</strain>
    </source>
</reference>
<gene>
    <name evidence="2" type="ORF">ASPZODRAFT_132541</name>
</gene>
<feature type="compositionally biased region" description="Basic and acidic residues" evidence="1">
    <location>
        <begin position="363"/>
        <end position="381"/>
    </location>
</feature>
<dbReference type="OrthoDB" id="5304511at2759"/>
<keyword evidence="3" id="KW-1185">Reference proteome</keyword>
<feature type="region of interest" description="Disordered" evidence="1">
    <location>
        <begin position="1"/>
        <end position="23"/>
    </location>
</feature>
<evidence type="ECO:0000256" key="1">
    <source>
        <dbReference type="SAM" id="MobiDB-lite"/>
    </source>
</evidence>
<dbReference type="Proteomes" id="UP000184188">
    <property type="component" value="Unassembled WGS sequence"/>
</dbReference>
<evidence type="ECO:0000313" key="3">
    <source>
        <dbReference type="Proteomes" id="UP000184188"/>
    </source>
</evidence>
<sequence>MAVSLDDAMKELPPPEDGQPCESAAATASDSLLESLPAEVRRYLLSLMDVQGLRALVHASPVYHQQYLLDRTWLLRRCLDHTLRSVLVDAWAVYQTSEARFARKRTMETVAPFITAYQDRRAVFADTGAPSPAPTMDEVAGMMAYHIGVVMPLLRQYAGWALDNLSRETEDTTHEAKDITHEAKDTTYNDTTYKSEDTTRDANETLTMTEETRLMRALYRFELCSNLFGVRTERPTFEGIDIRITLERLYQPWEIEEISCIHTFVRDKFTQVFDEIRWDVDEDNPKYAGHQRPPTPDGVFDLVNQVDSFLKGCVSRGLVLLHSVLCQIHDHDTLVSTMQGSLVYFSGEFLGNDAFGMLTHDKRREEAPTPRDMKEARREPLPFRGDLAPDPDGMYPPLAWTLMWDGTYSNLLGNWIPGSLRRWGYVLWDAPRLVRTQAEEVLRKELQEHWGSYDPRDDQLYEEDY</sequence>
<dbReference type="VEuPathDB" id="FungiDB:ASPZODRAFT_132541"/>
<dbReference type="STRING" id="1073090.A0A1L9SHB0"/>
<name>A0A1L9SHB0_9EURO</name>
<evidence type="ECO:0008006" key="4">
    <source>
        <dbReference type="Google" id="ProtNLM"/>
    </source>
</evidence>
<organism evidence="2 3">
    <name type="scientific">Penicilliopsis zonata CBS 506.65</name>
    <dbReference type="NCBI Taxonomy" id="1073090"/>
    <lineage>
        <taxon>Eukaryota</taxon>
        <taxon>Fungi</taxon>
        <taxon>Dikarya</taxon>
        <taxon>Ascomycota</taxon>
        <taxon>Pezizomycotina</taxon>
        <taxon>Eurotiomycetes</taxon>
        <taxon>Eurotiomycetidae</taxon>
        <taxon>Eurotiales</taxon>
        <taxon>Aspergillaceae</taxon>
        <taxon>Penicilliopsis</taxon>
    </lineage>
</organism>
<accession>A0A1L9SHB0</accession>
<feature type="region of interest" description="Disordered" evidence="1">
    <location>
        <begin position="363"/>
        <end position="388"/>
    </location>
</feature>
<dbReference type="AlphaFoldDB" id="A0A1L9SHB0"/>